<name>A0ABU3RBV6_9BACL</name>
<protein>
    <submittedName>
        <fullName evidence="7">Efflux RND transporter periplasmic adaptor subunit</fullName>
    </submittedName>
</protein>
<reference evidence="7 8" key="1">
    <citation type="submission" date="2023-10" db="EMBL/GenBank/DDBJ databases">
        <title>Paenibacillus strain PFR10 Genome sequencing and assembly.</title>
        <authorList>
            <person name="Kim I."/>
        </authorList>
    </citation>
    <scope>NUCLEOTIDE SEQUENCE [LARGE SCALE GENOMIC DNA]</scope>
    <source>
        <strain evidence="7 8">PFR10</strain>
    </source>
</reference>
<feature type="signal peptide" evidence="3">
    <location>
        <begin position="1"/>
        <end position="33"/>
    </location>
</feature>
<dbReference type="Pfam" id="PF25954">
    <property type="entry name" value="Beta-barrel_RND_2"/>
    <property type="match status" value="1"/>
</dbReference>
<evidence type="ECO:0000256" key="1">
    <source>
        <dbReference type="ARBA" id="ARBA00009477"/>
    </source>
</evidence>
<dbReference type="RefSeq" id="WP_315951357.1">
    <property type="nucleotide sequence ID" value="NZ_JAWCUD010000002.1"/>
</dbReference>
<proteinExistence type="inferred from homology"/>
<dbReference type="SUPFAM" id="SSF111369">
    <property type="entry name" value="HlyD-like secretion proteins"/>
    <property type="match status" value="2"/>
</dbReference>
<feature type="chain" id="PRO_5045921178" evidence="3">
    <location>
        <begin position="34"/>
        <end position="419"/>
    </location>
</feature>
<evidence type="ECO:0000313" key="8">
    <source>
        <dbReference type="Proteomes" id="UP001260980"/>
    </source>
</evidence>
<organism evidence="7 8">
    <name type="scientific">Paenibacillus violae</name>
    <dbReference type="NCBI Taxonomy" id="3077234"/>
    <lineage>
        <taxon>Bacteria</taxon>
        <taxon>Bacillati</taxon>
        <taxon>Bacillota</taxon>
        <taxon>Bacilli</taxon>
        <taxon>Bacillales</taxon>
        <taxon>Paenibacillaceae</taxon>
        <taxon>Paenibacillus</taxon>
    </lineage>
</organism>
<gene>
    <name evidence="7" type="ORF">RQP52_10750</name>
</gene>
<dbReference type="Pfam" id="PF25989">
    <property type="entry name" value="YknX_C"/>
    <property type="match status" value="1"/>
</dbReference>
<keyword evidence="3" id="KW-0732">Signal</keyword>
<feature type="domain" description="Multidrug resistance protein MdtA-like barrel-sandwich hybrid" evidence="4">
    <location>
        <begin position="77"/>
        <end position="257"/>
    </location>
</feature>
<evidence type="ECO:0000259" key="5">
    <source>
        <dbReference type="Pfam" id="PF25954"/>
    </source>
</evidence>
<accession>A0ABU3RBV6</accession>
<evidence type="ECO:0000259" key="6">
    <source>
        <dbReference type="Pfam" id="PF25989"/>
    </source>
</evidence>
<dbReference type="InterPro" id="IPR058792">
    <property type="entry name" value="Beta-barrel_RND_2"/>
</dbReference>
<comment type="similarity">
    <text evidence="1">Belongs to the membrane fusion protein (MFP) (TC 8.A.1) family.</text>
</comment>
<feature type="coiled-coil region" evidence="2">
    <location>
        <begin position="141"/>
        <end position="213"/>
    </location>
</feature>
<dbReference type="InterPro" id="IPR006143">
    <property type="entry name" value="RND_pump_MFP"/>
</dbReference>
<dbReference type="InterPro" id="IPR058625">
    <property type="entry name" value="MdtA-like_BSH"/>
</dbReference>
<evidence type="ECO:0000259" key="4">
    <source>
        <dbReference type="Pfam" id="PF25917"/>
    </source>
</evidence>
<comment type="caution">
    <text evidence="7">The sequence shown here is derived from an EMBL/GenBank/DDBJ whole genome shotgun (WGS) entry which is preliminary data.</text>
</comment>
<dbReference type="EMBL" id="JAWCUD010000002">
    <property type="protein sequence ID" value="MDU0201571.1"/>
    <property type="molecule type" value="Genomic_DNA"/>
</dbReference>
<dbReference type="PANTHER" id="PTHR30469">
    <property type="entry name" value="MULTIDRUG RESISTANCE PROTEIN MDTA"/>
    <property type="match status" value="1"/>
</dbReference>
<dbReference type="Proteomes" id="UP001260980">
    <property type="component" value="Unassembled WGS sequence"/>
</dbReference>
<feature type="domain" description="CusB-like beta-barrel" evidence="5">
    <location>
        <begin position="271"/>
        <end position="343"/>
    </location>
</feature>
<dbReference type="NCBIfam" id="TIGR01730">
    <property type="entry name" value="RND_mfp"/>
    <property type="match status" value="1"/>
</dbReference>
<dbReference type="InterPro" id="IPR058637">
    <property type="entry name" value="YknX-like_C"/>
</dbReference>
<feature type="domain" description="YknX-like C-terminal permuted SH3-like" evidence="6">
    <location>
        <begin position="351"/>
        <end position="417"/>
    </location>
</feature>
<keyword evidence="2" id="KW-0175">Coiled coil</keyword>
<dbReference type="Pfam" id="PF25917">
    <property type="entry name" value="BSH_RND"/>
    <property type="match status" value="1"/>
</dbReference>
<dbReference type="Gene3D" id="2.40.30.170">
    <property type="match status" value="1"/>
</dbReference>
<evidence type="ECO:0000313" key="7">
    <source>
        <dbReference type="EMBL" id="MDU0201571.1"/>
    </source>
</evidence>
<dbReference type="Gene3D" id="2.40.420.20">
    <property type="match status" value="1"/>
</dbReference>
<dbReference type="PROSITE" id="PS51257">
    <property type="entry name" value="PROKAR_LIPOPROTEIN"/>
    <property type="match status" value="1"/>
</dbReference>
<evidence type="ECO:0000256" key="3">
    <source>
        <dbReference type="SAM" id="SignalP"/>
    </source>
</evidence>
<sequence>MKRQLFTIKQSAKLFGVVALSAAIIAGCSASPAASPSATPATAAEQGVKVVKTAKIAKQKIGNPIEQVGDVVSSIQLDVVPKSGGEVIEILKKRGDKVEKGDVLFRLDPTDVLIQKDLNSVSIKGAQAGLVEAKQKTANGIADAKDGVSKLETAVSDLEKAYNKARNEYDLGTATKTQLEQSETALTNMKKDLESARRTLKTAQETNSLAQVETSLESAQVSARSIDRTLSNLDVKAPASGVLTDLNVTVGETLSPGGRVGEVQQTNPVKIKSQLTEASAALVRGKSELIFYIPDVTDKASAKVTYLSDVINGQSKAYDLELEVPNPDGKLKPGSKAQVELTKDDEQIVPVIPSLSIVREGGDSFVYIVNGETVQKRKVELGRLNETNQEVLSGVKEGEMLVISGQHQLKDQDKIKVSN</sequence>
<dbReference type="Gene3D" id="2.40.50.100">
    <property type="match status" value="1"/>
</dbReference>
<evidence type="ECO:0000256" key="2">
    <source>
        <dbReference type="SAM" id="Coils"/>
    </source>
</evidence>
<dbReference type="Gene3D" id="1.10.287.470">
    <property type="entry name" value="Helix hairpin bin"/>
    <property type="match status" value="1"/>
</dbReference>
<keyword evidence="8" id="KW-1185">Reference proteome</keyword>